<dbReference type="PRINTS" id="PR00363">
    <property type="entry name" value="CYTOCHROMEB5"/>
</dbReference>
<dbReference type="InterPro" id="IPR050668">
    <property type="entry name" value="Cytochrome_b5"/>
</dbReference>
<evidence type="ECO:0000256" key="3">
    <source>
        <dbReference type="ARBA" id="ARBA00023004"/>
    </source>
</evidence>
<keyword evidence="6" id="KW-1133">Transmembrane helix</keyword>
<gene>
    <name evidence="8" type="ORF">V6N11_068164</name>
</gene>
<evidence type="ECO:0000256" key="2">
    <source>
        <dbReference type="ARBA" id="ARBA00022723"/>
    </source>
</evidence>
<dbReference type="PANTHER" id="PTHR19359">
    <property type="entry name" value="CYTOCHROME B5"/>
    <property type="match status" value="1"/>
</dbReference>
<evidence type="ECO:0000256" key="6">
    <source>
        <dbReference type="SAM" id="Phobius"/>
    </source>
</evidence>
<feature type="region of interest" description="Disordered" evidence="5">
    <location>
        <begin position="1"/>
        <end position="25"/>
    </location>
</feature>
<evidence type="ECO:0000256" key="5">
    <source>
        <dbReference type="SAM" id="MobiDB-lite"/>
    </source>
</evidence>
<dbReference type="Gene3D" id="3.10.120.10">
    <property type="entry name" value="Cytochrome b5-like heme/steroid binding domain"/>
    <property type="match status" value="1"/>
</dbReference>
<dbReference type="Pfam" id="PF00173">
    <property type="entry name" value="Cyt-b5"/>
    <property type="match status" value="1"/>
</dbReference>
<keyword evidence="9" id="KW-1185">Reference proteome</keyword>
<sequence length="109" mass="12345">MDDHPGGGEVLLSATGKDGTNDFEDIGHSEEAREMMEKYYIGEIDSKTHPTNHTYIPPHQTPYNPNAKASQLIIKILQFLLPLLILGLALTLRRYTKKDSRHCCFHLLL</sequence>
<keyword evidence="6" id="KW-0812">Transmembrane</keyword>
<comment type="caution">
    <text evidence="8">The sequence shown here is derived from an EMBL/GenBank/DDBJ whole genome shotgun (WGS) entry which is preliminary data.</text>
</comment>
<comment type="similarity">
    <text evidence="4">Belongs to the cytochrome b5 family.</text>
</comment>
<feature type="transmembrane region" description="Helical" evidence="6">
    <location>
        <begin position="72"/>
        <end position="92"/>
    </location>
</feature>
<dbReference type="PROSITE" id="PS50255">
    <property type="entry name" value="CYTOCHROME_B5_2"/>
    <property type="match status" value="1"/>
</dbReference>
<keyword evidence="1" id="KW-0349">Heme</keyword>
<dbReference type="InterPro" id="IPR001199">
    <property type="entry name" value="Cyt_B5-like_heme/steroid-bd"/>
</dbReference>
<keyword evidence="3" id="KW-0408">Iron</keyword>
<organism evidence="8 9">
    <name type="scientific">Hibiscus sabdariffa</name>
    <name type="common">roselle</name>
    <dbReference type="NCBI Taxonomy" id="183260"/>
    <lineage>
        <taxon>Eukaryota</taxon>
        <taxon>Viridiplantae</taxon>
        <taxon>Streptophyta</taxon>
        <taxon>Embryophyta</taxon>
        <taxon>Tracheophyta</taxon>
        <taxon>Spermatophyta</taxon>
        <taxon>Magnoliopsida</taxon>
        <taxon>eudicotyledons</taxon>
        <taxon>Gunneridae</taxon>
        <taxon>Pentapetalae</taxon>
        <taxon>rosids</taxon>
        <taxon>malvids</taxon>
        <taxon>Malvales</taxon>
        <taxon>Malvaceae</taxon>
        <taxon>Malvoideae</taxon>
        <taxon>Hibiscus</taxon>
    </lineage>
</organism>
<dbReference type="Proteomes" id="UP001396334">
    <property type="component" value="Unassembled WGS sequence"/>
</dbReference>
<evidence type="ECO:0000313" key="8">
    <source>
        <dbReference type="EMBL" id="KAK9028357.1"/>
    </source>
</evidence>
<evidence type="ECO:0000313" key="9">
    <source>
        <dbReference type="Proteomes" id="UP001396334"/>
    </source>
</evidence>
<dbReference type="SUPFAM" id="SSF55856">
    <property type="entry name" value="Cytochrome b5-like heme/steroid binding domain"/>
    <property type="match status" value="1"/>
</dbReference>
<evidence type="ECO:0000259" key="7">
    <source>
        <dbReference type="PROSITE" id="PS50255"/>
    </source>
</evidence>
<dbReference type="InterPro" id="IPR036400">
    <property type="entry name" value="Cyt_B5-like_heme/steroid_sf"/>
</dbReference>
<name>A0ABR2STW3_9ROSI</name>
<evidence type="ECO:0000256" key="4">
    <source>
        <dbReference type="ARBA" id="ARBA00038168"/>
    </source>
</evidence>
<protein>
    <recommendedName>
        <fullName evidence="7">Cytochrome b5 heme-binding domain-containing protein</fullName>
    </recommendedName>
</protein>
<reference evidence="8 9" key="1">
    <citation type="journal article" date="2024" name="G3 (Bethesda)">
        <title>Genome assembly of Hibiscus sabdariffa L. provides insights into metabolisms of medicinal natural products.</title>
        <authorList>
            <person name="Kim T."/>
        </authorList>
    </citation>
    <scope>NUCLEOTIDE SEQUENCE [LARGE SCALE GENOMIC DNA]</scope>
    <source>
        <strain evidence="8">TK-2024</strain>
        <tissue evidence="8">Old leaves</tissue>
    </source>
</reference>
<evidence type="ECO:0000256" key="1">
    <source>
        <dbReference type="ARBA" id="ARBA00022617"/>
    </source>
</evidence>
<keyword evidence="6" id="KW-0472">Membrane</keyword>
<proteinExistence type="inferred from homology"/>
<keyword evidence="2" id="KW-0479">Metal-binding</keyword>
<dbReference type="PANTHER" id="PTHR19359:SF135">
    <property type="entry name" value="CYTOCHROME B5 ISOFORM E"/>
    <property type="match status" value="1"/>
</dbReference>
<feature type="domain" description="Cytochrome b5 heme-binding" evidence="7">
    <location>
        <begin position="1"/>
        <end position="45"/>
    </location>
</feature>
<accession>A0ABR2STW3</accession>
<dbReference type="EMBL" id="JBBPBN010000012">
    <property type="protein sequence ID" value="KAK9028357.1"/>
    <property type="molecule type" value="Genomic_DNA"/>
</dbReference>